<dbReference type="AlphaFoldDB" id="A0A2M6XD77"/>
<accession>A0A2M6XD77</accession>
<dbReference type="EMBL" id="PEYO01000013">
    <property type="protein sequence ID" value="PIU03635.1"/>
    <property type="molecule type" value="Genomic_DNA"/>
</dbReference>
<sequence length="135" mass="14759">MNVLLVAVVLVAQLFGLLSNSSLEEKKSPLIDGIVSPNCLPSGQVDVIAVIWNTRPARGSRFQINVYAYKGNIGVGVAVNSKRVWRSVQPLTASLTINPKDKVTFFWTVTVTRGSIFQETKYFAQSGQFSCFGFG</sequence>
<protein>
    <submittedName>
        <fullName evidence="1">Uncharacterized protein</fullName>
    </submittedName>
</protein>
<organism evidence="1 2">
    <name type="scientific">Candidatus Shapirobacteria bacterium CG08_land_8_20_14_0_20_39_18</name>
    <dbReference type="NCBI Taxonomy" id="1974883"/>
    <lineage>
        <taxon>Bacteria</taxon>
        <taxon>Candidatus Shapironibacteriota</taxon>
    </lineage>
</organism>
<reference evidence="2" key="1">
    <citation type="submission" date="2017-09" db="EMBL/GenBank/DDBJ databases">
        <title>Depth-based differentiation of microbial function through sediment-hosted aquifers and enrichment of novel symbionts in the deep terrestrial subsurface.</title>
        <authorList>
            <person name="Probst A.J."/>
            <person name="Ladd B."/>
            <person name="Jarett J.K."/>
            <person name="Geller-Mcgrath D.E."/>
            <person name="Sieber C.M.K."/>
            <person name="Emerson J.B."/>
            <person name="Anantharaman K."/>
            <person name="Thomas B.C."/>
            <person name="Malmstrom R."/>
            <person name="Stieglmeier M."/>
            <person name="Klingl A."/>
            <person name="Woyke T."/>
            <person name="Ryan C.M."/>
            <person name="Banfield J.F."/>
        </authorList>
    </citation>
    <scope>NUCLEOTIDE SEQUENCE [LARGE SCALE GENOMIC DNA]</scope>
</reference>
<gene>
    <name evidence="1" type="ORF">COT44_02485</name>
</gene>
<comment type="caution">
    <text evidence="1">The sequence shown here is derived from an EMBL/GenBank/DDBJ whole genome shotgun (WGS) entry which is preliminary data.</text>
</comment>
<dbReference type="Proteomes" id="UP000228996">
    <property type="component" value="Unassembled WGS sequence"/>
</dbReference>
<evidence type="ECO:0000313" key="1">
    <source>
        <dbReference type="EMBL" id="PIU03635.1"/>
    </source>
</evidence>
<name>A0A2M6XD77_9BACT</name>
<evidence type="ECO:0000313" key="2">
    <source>
        <dbReference type="Proteomes" id="UP000228996"/>
    </source>
</evidence>
<proteinExistence type="predicted"/>